<evidence type="ECO:0008006" key="5">
    <source>
        <dbReference type="Google" id="ProtNLM"/>
    </source>
</evidence>
<keyword evidence="4" id="KW-1185">Reference proteome</keyword>
<proteinExistence type="predicted"/>
<sequence length="463" mass="53339">MFKIKARKLINSRIPLSRCLKRNYSYHYNYQQQYKPRTSFAQKFLYTIVGSTVISGYCYYMFWPKHTFPKSVAKILRKGLWAESERGEFDYQLALKYYIEALLHCKEINMDPLSDEYTGIQLKIAEMYERLNMLSDAGFVLNEIATLYLSALTAKDSKLSRDRRRHLIQKDLRIALKLVELNKLNPQLSKAILITHLIIAQDEVNKMSKGKGLNLEEGASSGGTFKAVPDSDAIIINDELGKEVGRVEKTPEIWYPFTDEFFNCMDLLSAICISTGDLSMATKIKISMCESMLLADIEPFKMLLSQCNLGGLLYMQAEEIEGQEIRIKKGKEEIDKPESELEKLAKSREVCINLAIKSYSSVLEFAKTIPKDVISENNEILETVALATYGLGVINLHLQNYDKAERLLRESRVRSRQCNYGYLIPEIERELGKLFKERKEVKEGKDPRRKKEVNDIEMDIHLK</sequence>
<dbReference type="GO" id="GO:0031942">
    <property type="term" value="C:i-AAA complex"/>
    <property type="evidence" value="ECO:0007669"/>
    <property type="project" value="TreeGrafter"/>
</dbReference>
<organism evidence="3 4">
    <name type="scientific">Candida verbasci</name>
    <dbReference type="NCBI Taxonomy" id="1227364"/>
    <lineage>
        <taxon>Eukaryota</taxon>
        <taxon>Fungi</taxon>
        <taxon>Dikarya</taxon>
        <taxon>Ascomycota</taxon>
        <taxon>Saccharomycotina</taxon>
        <taxon>Pichiomycetes</taxon>
        <taxon>Debaryomycetaceae</taxon>
        <taxon>Candida/Lodderomyces clade</taxon>
        <taxon>Candida</taxon>
    </lineage>
</organism>
<evidence type="ECO:0000256" key="2">
    <source>
        <dbReference type="SAM" id="Phobius"/>
    </source>
</evidence>
<keyword evidence="2" id="KW-0472">Membrane</keyword>
<dbReference type="PANTHER" id="PTHR28142:SF1">
    <property type="entry name" value="MITOCHONDRIAL INNER MEMBRANE I-AAA PROTEASE SUPERCOMPLEX SUBUNIT MGR3-RELATED"/>
    <property type="match status" value="1"/>
</dbReference>
<evidence type="ECO:0000313" key="4">
    <source>
        <dbReference type="Proteomes" id="UP001152885"/>
    </source>
</evidence>
<protein>
    <recommendedName>
        <fullName evidence="5">Mitochondrial inner membrane i-AAA protease supercomplex subunit MGR3</fullName>
    </recommendedName>
</protein>
<feature type="compositionally biased region" description="Basic and acidic residues" evidence="1">
    <location>
        <begin position="452"/>
        <end position="463"/>
    </location>
</feature>
<dbReference type="OrthoDB" id="10050400at2759"/>
<dbReference type="GO" id="GO:0051787">
    <property type="term" value="F:misfolded protein binding"/>
    <property type="evidence" value="ECO:0007669"/>
    <property type="project" value="TreeGrafter"/>
</dbReference>
<comment type="caution">
    <text evidence="3">The sequence shown here is derived from an EMBL/GenBank/DDBJ whole genome shotgun (WGS) entry which is preliminary data.</text>
</comment>
<dbReference type="InterPro" id="IPR040201">
    <property type="entry name" value="Mrg3-like"/>
</dbReference>
<evidence type="ECO:0000313" key="3">
    <source>
        <dbReference type="EMBL" id="CAI5755924.1"/>
    </source>
</evidence>
<evidence type="ECO:0000256" key="1">
    <source>
        <dbReference type="SAM" id="MobiDB-lite"/>
    </source>
</evidence>
<keyword evidence="2" id="KW-1133">Transmembrane helix</keyword>
<dbReference type="CDD" id="cd24145">
    <property type="entry name" value="Mgr3-like"/>
    <property type="match status" value="1"/>
</dbReference>
<dbReference type="EMBL" id="CANTUO010000001">
    <property type="protein sequence ID" value="CAI5755924.1"/>
    <property type="molecule type" value="Genomic_DNA"/>
</dbReference>
<reference evidence="3" key="1">
    <citation type="submission" date="2022-12" db="EMBL/GenBank/DDBJ databases">
        <authorList>
            <person name="Brejova B."/>
        </authorList>
    </citation>
    <scope>NUCLEOTIDE SEQUENCE</scope>
</reference>
<dbReference type="Proteomes" id="UP001152885">
    <property type="component" value="Unassembled WGS sequence"/>
</dbReference>
<dbReference type="PANTHER" id="PTHR28142">
    <property type="entry name" value="MITOCHONDRIAL INNER MEMBRANE I-AAA PROTEASE SUPERCOMPLEX SUBUNIT MGR3-RELATED"/>
    <property type="match status" value="1"/>
</dbReference>
<keyword evidence="2" id="KW-0812">Transmembrane</keyword>
<gene>
    <name evidence="3" type="ORF">CANVERA_P0440</name>
</gene>
<dbReference type="GO" id="GO:0006515">
    <property type="term" value="P:protein quality control for misfolded or incompletely synthesized proteins"/>
    <property type="evidence" value="ECO:0007669"/>
    <property type="project" value="TreeGrafter"/>
</dbReference>
<dbReference type="AlphaFoldDB" id="A0A9W4X875"/>
<name>A0A9W4X875_9ASCO</name>
<accession>A0A9W4X875</accession>
<feature type="region of interest" description="Disordered" evidence="1">
    <location>
        <begin position="441"/>
        <end position="463"/>
    </location>
</feature>
<feature type="transmembrane region" description="Helical" evidence="2">
    <location>
        <begin position="44"/>
        <end position="63"/>
    </location>
</feature>